<dbReference type="AlphaFoldDB" id="A0AAV5IRL1"/>
<proteinExistence type="inferred from homology"/>
<dbReference type="Proteomes" id="UP001054252">
    <property type="component" value="Unassembled WGS sequence"/>
</dbReference>
<comment type="cofactor">
    <cofactor evidence="7">
        <name>heme</name>
        <dbReference type="ChEBI" id="CHEBI:30413"/>
    </cofactor>
</comment>
<keyword evidence="10" id="KW-1185">Reference proteome</keyword>
<dbReference type="InterPro" id="IPR017972">
    <property type="entry name" value="Cyt_P450_CS"/>
</dbReference>
<gene>
    <name evidence="9" type="ORF">SLEP1_g16675</name>
</gene>
<dbReference type="SUPFAM" id="SSF48264">
    <property type="entry name" value="Cytochrome P450"/>
    <property type="match status" value="1"/>
</dbReference>
<sequence length="143" mass="15934">MRMYPAGPLLLPHESSQECFVGGYRIPRGTMLLVNLWAIQNDPKIWGEPEKFRPERFQGLEVNRDGFKLMPFGSGRRGCPGEGLATRVVGLTLASVIQAFEWERIGEAMVDMTEGTGLTMPKAKALQARCLPRQAMVDLLSKI</sequence>
<dbReference type="Gene3D" id="1.10.630.10">
    <property type="entry name" value="Cytochrome P450"/>
    <property type="match status" value="1"/>
</dbReference>
<keyword evidence="6 8" id="KW-0503">Monooxygenase</keyword>
<dbReference type="EMBL" id="BPVZ01000022">
    <property type="protein sequence ID" value="GKV04522.1"/>
    <property type="molecule type" value="Genomic_DNA"/>
</dbReference>
<dbReference type="GO" id="GO:0020037">
    <property type="term" value="F:heme binding"/>
    <property type="evidence" value="ECO:0007669"/>
    <property type="project" value="InterPro"/>
</dbReference>
<dbReference type="GO" id="GO:0004497">
    <property type="term" value="F:monooxygenase activity"/>
    <property type="evidence" value="ECO:0007669"/>
    <property type="project" value="UniProtKB-KW"/>
</dbReference>
<evidence type="ECO:0000256" key="7">
    <source>
        <dbReference type="PIRSR" id="PIRSR602401-1"/>
    </source>
</evidence>
<dbReference type="GO" id="GO:0016705">
    <property type="term" value="F:oxidoreductase activity, acting on paired donors, with incorporation or reduction of molecular oxygen"/>
    <property type="evidence" value="ECO:0007669"/>
    <property type="project" value="InterPro"/>
</dbReference>
<dbReference type="Pfam" id="PF00067">
    <property type="entry name" value="p450"/>
    <property type="match status" value="1"/>
</dbReference>
<feature type="binding site" description="axial binding residue" evidence="7">
    <location>
        <position position="79"/>
    </location>
    <ligand>
        <name>heme</name>
        <dbReference type="ChEBI" id="CHEBI:30413"/>
    </ligand>
    <ligandPart>
        <name>Fe</name>
        <dbReference type="ChEBI" id="CHEBI:18248"/>
    </ligandPart>
</feature>
<dbReference type="InterPro" id="IPR036396">
    <property type="entry name" value="Cyt_P450_sf"/>
</dbReference>
<comment type="similarity">
    <text evidence="1 8">Belongs to the cytochrome P450 family.</text>
</comment>
<keyword evidence="4 8" id="KW-0560">Oxidoreductase</keyword>
<organism evidence="9 10">
    <name type="scientific">Rubroshorea leprosula</name>
    <dbReference type="NCBI Taxonomy" id="152421"/>
    <lineage>
        <taxon>Eukaryota</taxon>
        <taxon>Viridiplantae</taxon>
        <taxon>Streptophyta</taxon>
        <taxon>Embryophyta</taxon>
        <taxon>Tracheophyta</taxon>
        <taxon>Spermatophyta</taxon>
        <taxon>Magnoliopsida</taxon>
        <taxon>eudicotyledons</taxon>
        <taxon>Gunneridae</taxon>
        <taxon>Pentapetalae</taxon>
        <taxon>rosids</taxon>
        <taxon>malvids</taxon>
        <taxon>Malvales</taxon>
        <taxon>Dipterocarpaceae</taxon>
        <taxon>Rubroshorea</taxon>
    </lineage>
</organism>
<dbReference type="GO" id="GO:0005506">
    <property type="term" value="F:iron ion binding"/>
    <property type="evidence" value="ECO:0007669"/>
    <property type="project" value="InterPro"/>
</dbReference>
<dbReference type="InterPro" id="IPR001128">
    <property type="entry name" value="Cyt_P450"/>
</dbReference>
<evidence type="ECO:0000256" key="6">
    <source>
        <dbReference type="ARBA" id="ARBA00023033"/>
    </source>
</evidence>
<dbReference type="PRINTS" id="PR00463">
    <property type="entry name" value="EP450I"/>
</dbReference>
<evidence type="ECO:0000313" key="10">
    <source>
        <dbReference type="Proteomes" id="UP001054252"/>
    </source>
</evidence>
<comment type="caution">
    <text evidence="9">The sequence shown here is derived from an EMBL/GenBank/DDBJ whole genome shotgun (WGS) entry which is preliminary data.</text>
</comment>
<evidence type="ECO:0000256" key="5">
    <source>
        <dbReference type="ARBA" id="ARBA00023004"/>
    </source>
</evidence>
<evidence type="ECO:0000256" key="3">
    <source>
        <dbReference type="ARBA" id="ARBA00022723"/>
    </source>
</evidence>
<name>A0AAV5IRL1_9ROSI</name>
<keyword evidence="3 7" id="KW-0479">Metal-binding</keyword>
<evidence type="ECO:0000256" key="2">
    <source>
        <dbReference type="ARBA" id="ARBA00022617"/>
    </source>
</evidence>
<protein>
    <recommendedName>
        <fullName evidence="11">Cytochrome P450</fullName>
    </recommendedName>
</protein>
<dbReference type="InterPro" id="IPR050651">
    <property type="entry name" value="Plant_Cytochrome_P450_Monoox"/>
</dbReference>
<dbReference type="InterPro" id="IPR002401">
    <property type="entry name" value="Cyt_P450_E_grp-I"/>
</dbReference>
<accession>A0AAV5IRL1</accession>
<keyword evidence="2 7" id="KW-0349">Heme</keyword>
<evidence type="ECO:0008006" key="11">
    <source>
        <dbReference type="Google" id="ProtNLM"/>
    </source>
</evidence>
<evidence type="ECO:0000256" key="4">
    <source>
        <dbReference type="ARBA" id="ARBA00023002"/>
    </source>
</evidence>
<dbReference type="PANTHER" id="PTHR47947">
    <property type="entry name" value="CYTOCHROME P450 82C3-RELATED"/>
    <property type="match status" value="1"/>
</dbReference>
<dbReference type="PROSITE" id="PS00086">
    <property type="entry name" value="CYTOCHROME_P450"/>
    <property type="match status" value="1"/>
</dbReference>
<evidence type="ECO:0000256" key="1">
    <source>
        <dbReference type="ARBA" id="ARBA00010617"/>
    </source>
</evidence>
<evidence type="ECO:0000313" key="9">
    <source>
        <dbReference type="EMBL" id="GKV04522.1"/>
    </source>
</evidence>
<keyword evidence="5 7" id="KW-0408">Iron</keyword>
<evidence type="ECO:0000256" key="8">
    <source>
        <dbReference type="RuleBase" id="RU000461"/>
    </source>
</evidence>
<reference evidence="9 10" key="1">
    <citation type="journal article" date="2021" name="Commun. Biol.">
        <title>The genome of Shorea leprosula (Dipterocarpaceae) highlights the ecological relevance of drought in aseasonal tropical rainforests.</title>
        <authorList>
            <person name="Ng K.K.S."/>
            <person name="Kobayashi M.J."/>
            <person name="Fawcett J.A."/>
            <person name="Hatakeyama M."/>
            <person name="Paape T."/>
            <person name="Ng C.H."/>
            <person name="Ang C.C."/>
            <person name="Tnah L.H."/>
            <person name="Lee C.T."/>
            <person name="Nishiyama T."/>
            <person name="Sese J."/>
            <person name="O'Brien M.J."/>
            <person name="Copetti D."/>
            <person name="Mohd Noor M.I."/>
            <person name="Ong R.C."/>
            <person name="Putra M."/>
            <person name="Sireger I.Z."/>
            <person name="Indrioko S."/>
            <person name="Kosugi Y."/>
            <person name="Izuno A."/>
            <person name="Isagi Y."/>
            <person name="Lee S.L."/>
            <person name="Shimizu K.K."/>
        </authorList>
    </citation>
    <scope>NUCLEOTIDE SEQUENCE [LARGE SCALE GENOMIC DNA]</scope>
    <source>
        <strain evidence="9">214</strain>
    </source>
</reference>
<dbReference type="PANTHER" id="PTHR47947:SF24">
    <property type="entry name" value="ISOFLAVONE 2'-HYDROXYLASE-LIKE"/>
    <property type="match status" value="1"/>
</dbReference>